<evidence type="ECO:0000313" key="2">
    <source>
        <dbReference type="Proteomes" id="UP000000759"/>
    </source>
</evidence>
<proteinExistence type="predicted"/>
<dbReference type="AlphaFoldDB" id="B7FYI8"/>
<dbReference type="Proteomes" id="UP000000759">
    <property type="component" value="Chromosome 7"/>
</dbReference>
<dbReference type="KEGG" id="pti:PHATRDRAFT_35443"/>
<dbReference type="GeneID" id="7200429"/>
<reference evidence="2" key="2">
    <citation type="submission" date="2008-08" db="EMBL/GenBank/DDBJ databases">
        <authorList>
            <consortium name="Diatom Consortium"/>
            <person name="Grigoriev I."/>
            <person name="Grimwood J."/>
            <person name="Kuo A."/>
            <person name="Otillar R.P."/>
            <person name="Salamov A."/>
            <person name="Detter J.C."/>
            <person name="Lindquist E."/>
            <person name="Shapiro H."/>
            <person name="Lucas S."/>
            <person name="Glavina del Rio T."/>
            <person name="Pitluck S."/>
            <person name="Rokhsar D."/>
            <person name="Bowler C."/>
        </authorList>
    </citation>
    <scope>GENOME REANNOTATION</scope>
    <source>
        <strain evidence="2">CCAP 1055/1</strain>
    </source>
</reference>
<sequence length="532" mass="61351">MGTDRRFIRAVKILDPPCFESDHYAIVVTMQTGLLAEQKHYLEGRRRMPKTAERGSGETKLPADVAFEQRLKCKVQVEPKKQSVHPDWLSAMTHALLDKRVNLLKHGASHRRRKQVGRHIRKKEAGRQIEQLLEAKDVSGAFDVAKRWYRKSTGRPPPPCRENMEATASRYKDLYQAEPAPGAPIPTSTSRQWQVLDNAPEADKIAWHVRKLKTKKAPGTSGIRPEDMRHWLNLFEVEQRDQQPFRLLTEIVQSAFLTVCPVDGCHATASQAHDMRKHFMLRHPTDRICIEEEGVQALPKCKHCGMHVATKTVAHHFRTKLCEVGQKRKAARTQEWTAQTATSHQFYIDGVAVGRVNHNDGAIRYNISKARAKWHMIARVLVQEEASPRVMGMFYKVIVQSVLLYCSETWVLTLAQYDWLNAFHVTIAWRISGLKVWYDPDTETWLKPASNMALERAGLHPLAMYLKRRRDYILPYARNLPDFASLRDWAVTRNIVQRSFWTDDSDLSKLQEDIDRRVDYNANPVGTREFKV</sequence>
<keyword evidence="2" id="KW-1185">Reference proteome</keyword>
<evidence type="ECO:0000313" key="1">
    <source>
        <dbReference type="EMBL" id="EEC48733.1"/>
    </source>
</evidence>
<dbReference type="RefSeq" id="XP_002179747.1">
    <property type="nucleotide sequence ID" value="XM_002179711.1"/>
</dbReference>
<dbReference type="OrthoDB" id="768353at2759"/>
<dbReference type="HOGENOM" id="CLU_512412_0_0_1"/>
<name>B7FYI8_PHATC</name>
<dbReference type="PaxDb" id="2850-Phatr35443"/>
<accession>B7FYI8</accession>
<reference evidence="1 2" key="1">
    <citation type="journal article" date="2008" name="Nature">
        <title>The Phaeodactylum genome reveals the evolutionary history of diatom genomes.</title>
        <authorList>
            <person name="Bowler C."/>
            <person name="Allen A.E."/>
            <person name="Badger J.H."/>
            <person name="Grimwood J."/>
            <person name="Jabbari K."/>
            <person name="Kuo A."/>
            <person name="Maheswari U."/>
            <person name="Martens C."/>
            <person name="Maumus F."/>
            <person name="Otillar R.P."/>
            <person name="Rayko E."/>
            <person name="Salamov A."/>
            <person name="Vandepoele K."/>
            <person name="Beszteri B."/>
            <person name="Gruber A."/>
            <person name="Heijde M."/>
            <person name="Katinka M."/>
            <person name="Mock T."/>
            <person name="Valentin K."/>
            <person name="Verret F."/>
            <person name="Berges J.A."/>
            <person name="Brownlee C."/>
            <person name="Cadoret J.P."/>
            <person name="Chiovitti A."/>
            <person name="Choi C.J."/>
            <person name="Coesel S."/>
            <person name="De Martino A."/>
            <person name="Detter J.C."/>
            <person name="Durkin C."/>
            <person name="Falciatore A."/>
            <person name="Fournet J."/>
            <person name="Haruta M."/>
            <person name="Huysman M.J."/>
            <person name="Jenkins B.D."/>
            <person name="Jiroutova K."/>
            <person name="Jorgensen R.E."/>
            <person name="Joubert Y."/>
            <person name="Kaplan A."/>
            <person name="Kroger N."/>
            <person name="Kroth P.G."/>
            <person name="La Roche J."/>
            <person name="Lindquist E."/>
            <person name="Lommer M."/>
            <person name="Martin-Jezequel V."/>
            <person name="Lopez P.J."/>
            <person name="Lucas S."/>
            <person name="Mangogna M."/>
            <person name="McGinnis K."/>
            <person name="Medlin L.K."/>
            <person name="Montsant A."/>
            <person name="Oudot-Le Secq M.P."/>
            <person name="Napoli C."/>
            <person name="Obornik M."/>
            <person name="Parker M.S."/>
            <person name="Petit J.L."/>
            <person name="Porcel B.M."/>
            <person name="Poulsen N."/>
            <person name="Robison M."/>
            <person name="Rychlewski L."/>
            <person name="Rynearson T.A."/>
            <person name="Schmutz J."/>
            <person name="Shapiro H."/>
            <person name="Siaut M."/>
            <person name="Stanley M."/>
            <person name="Sussman M.R."/>
            <person name="Taylor A.R."/>
            <person name="Vardi A."/>
            <person name="von Dassow P."/>
            <person name="Vyverman W."/>
            <person name="Willis A."/>
            <person name="Wyrwicz L.S."/>
            <person name="Rokhsar D.S."/>
            <person name="Weissenbach J."/>
            <person name="Armbrust E.V."/>
            <person name="Green B.R."/>
            <person name="Van de Peer Y."/>
            <person name="Grigoriev I.V."/>
        </authorList>
    </citation>
    <scope>NUCLEOTIDE SEQUENCE [LARGE SCALE GENOMIC DNA]</scope>
    <source>
        <strain evidence="1 2">CCAP 1055/1</strain>
    </source>
</reference>
<protein>
    <submittedName>
        <fullName evidence="1">Uncharacterized protein</fullName>
    </submittedName>
</protein>
<dbReference type="eggNOG" id="ENOG502ST6P">
    <property type="taxonomic scope" value="Eukaryota"/>
</dbReference>
<gene>
    <name evidence="1" type="ORF">PHATRDRAFT_35443</name>
</gene>
<dbReference type="InParanoid" id="B7FYI8"/>
<dbReference type="EMBL" id="CM000610">
    <property type="protein sequence ID" value="EEC48733.1"/>
    <property type="molecule type" value="Genomic_DNA"/>
</dbReference>
<organism evidence="1 2">
    <name type="scientific">Phaeodactylum tricornutum (strain CCAP 1055/1)</name>
    <dbReference type="NCBI Taxonomy" id="556484"/>
    <lineage>
        <taxon>Eukaryota</taxon>
        <taxon>Sar</taxon>
        <taxon>Stramenopiles</taxon>
        <taxon>Ochrophyta</taxon>
        <taxon>Bacillariophyta</taxon>
        <taxon>Bacillariophyceae</taxon>
        <taxon>Bacillariophycidae</taxon>
        <taxon>Naviculales</taxon>
        <taxon>Phaeodactylaceae</taxon>
        <taxon>Phaeodactylum</taxon>
    </lineage>
</organism>